<proteinExistence type="inferred from homology"/>
<evidence type="ECO:0000313" key="5">
    <source>
        <dbReference type="Proteomes" id="UP001605036"/>
    </source>
</evidence>
<sequence>MAYVTVSMLLLLVVPGTQAAGKEPGNNFPLGKGKVPAIFTFGDSTVDSGTNTFLPDPAFLANFTPYGQTYFHRPTGRFCDGRLWVDRLARYLDLPVMKAFLNPKTTDYSKGVDFASAGSGNLESTKATVKSLTKGNVANTDEQLQWFLQVKESLVGSIGAKATEKLLGRSIFILSTGNNDISYGYILNSTMTELYTPDQVTSLMIEAIYNTTKTLFDEGARKIVLSALGPLGCLPTNVASNNGSCVESVNNLVKLFNSKLPALLDRINANCEGARVIYTDSYDTVEGFIKNGTEYGFSRGSYGCCGTGDYNGQPGACGSVDVNGTALYNLCSKEELKEYVFWDNAHITDKTNGILAHMFINGENVVVKPYNISALCD</sequence>
<dbReference type="AlphaFoldDB" id="A0ABD1ZC70"/>
<dbReference type="EMBL" id="JBHFFA010000002">
    <property type="protein sequence ID" value="KAL2645396.1"/>
    <property type="molecule type" value="Genomic_DNA"/>
</dbReference>
<keyword evidence="5" id="KW-1185">Reference proteome</keyword>
<dbReference type="Pfam" id="PF00657">
    <property type="entry name" value="Lipase_GDSL"/>
    <property type="match status" value="1"/>
</dbReference>
<comment type="similarity">
    <text evidence="1">Belongs to the 'GDSL' lipolytic enzyme family.</text>
</comment>
<dbReference type="InterPro" id="IPR036514">
    <property type="entry name" value="SGNH_hydro_sf"/>
</dbReference>
<protein>
    <recommendedName>
        <fullName evidence="6">GDSL esterase/lipase</fullName>
    </recommendedName>
</protein>
<evidence type="ECO:0008006" key="6">
    <source>
        <dbReference type="Google" id="ProtNLM"/>
    </source>
</evidence>
<dbReference type="PANTHER" id="PTHR45966:SF37">
    <property type="entry name" value="GDSL ESTERASE_LIPASE"/>
    <property type="match status" value="1"/>
</dbReference>
<evidence type="ECO:0000256" key="2">
    <source>
        <dbReference type="ARBA" id="ARBA00022729"/>
    </source>
</evidence>
<keyword evidence="2 3" id="KW-0732">Signal</keyword>
<dbReference type="Proteomes" id="UP001605036">
    <property type="component" value="Unassembled WGS sequence"/>
</dbReference>
<dbReference type="CDD" id="cd01837">
    <property type="entry name" value="SGNH_plant_lipase_like"/>
    <property type="match status" value="1"/>
</dbReference>
<feature type="chain" id="PRO_5044868167" description="GDSL esterase/lipase" evidence="3">
    <location>
        <begin position="20"/>
        <end position="377"/>
    </location>
</feature>
<evidence type="ECO:0000256" key="1">
    <source>
        <dbReference type="ARBA" id="ARBA00008668"/>
    </source>
</evidence>
<name>A0ABD1ZC70_9MARC</name>
<accession>A0ABD1ZC70</accession>
<dbReference type="SUPFAM" id="SSF52266">
    <property type="entry name" value="SGNH hydrolase"/>
    <property type="match status" value="1"/>
</dbReference>
<evidence type="ECO:0000256" key="3">
    <source>
        <dbReference type="SAM" id="SignalP"/>
    </source>
</evidence>
<organism evidence="4 5">
    <name type="scientific">Riccia fluitans</name>
    <dbReference type="NCBI Taxonomy" id="41844"/>
    <lineage>
        <taxon>Eukaryota</taxon>
        <taxon>Viridiplantae</taxon>
        <taxon>Streptophyta</taxon>
        <taxon>Embryophyta</taxon>
        <taxon>Marchantiophyta</taxon>
        <taxon>Marchantiopsida</taxon>
        <taxon>Marchantiidae</taxon>
        <taxon>Marchantiales</taxon>
        <taxon>Ricciaceae</taxon>
        <taxon>Riccia</taxon>
    </lineage>
</organism>
<dbReference type="InterPro" id="IPR035669">
    <property type="entry name" value="SGNH_plant_lipase-like"/>
</dbReference>
<comment type="caution">
    <text evidence="4">The sequence shown here is derived from an EMBL/GenBank/DDBJ whole genome shotgun (WGS) entry which is preliminary data.</text>
</comment>
<dbReference type="InterPro" id="IPR044552">
    <property type="entry name" value="GLIP1-5/GLL25"/>
</dbReference>
<dbReference type="Gene3D" id="3.40.50.1110">
    <property type="entry name" value="SGNH hydrolase"/>
    <property type="match status" value="1"/>
</dbReference>
<gene>
    <name evidence="4" type="ORF">R1flu_012983</name>
</gene>
<reference evidence="4 5" key="1">
    <citation type="submission" date="2024-09" db="EMBL/GenBank/DDBJ databases">
        <title>Chromosome-scale assembly of Riccia fluitans.</title>
        <authorList>
            <person name="Paukszto L."/>
            <person name="Sawicki J."/>
            <person name="Karawczyk K."/>
            <person name="Piernik-Szablinska J."/>
            <person name="Szczecinska M."/>
            <person name="Mazdziarz M."/>
        </authorList>
    </citation>
    <scope>NUCLEOTIDE SEQUENCE [LARGE SCALE GENOMIC DNA]</scope>
    <source>
        <strain evidence="4">Rf_01</strain>
        <tissue evidence="4">Aerial parts of the thallus</tissue>
    </source>
</reference>
<evidence type="ECO:0000313" key="4">
    <source>
        <dbReference type="EMBL" id="KAL2645396.1"/>
    </source>
</evidence>
<dbReference type="PANTHER" id="PTHR45966">
    <property type="entry name" value="GDSL-LIKE LIPASE/ACYLHYDROLASE"/>
    <property type="match status" value="1"/>
</dbReference>
<dbReference type="InterPro" id="IPR001087">
    <property type="entry name" value="GDSL"/>
</dbReference>
<feature type="signal peptide" evidence="3">
    <location>
        <begin position="1"/>
        <end position="19"/>
    </location>
</feature>